<evidence type="ECO:0000313" key="3">
    <source>
        <dbReference type="EMBL" id="KAF3526952.1"/>
    </source>
</evidence>
<feature type="repeat" description="PPR" evidence="2">
    <location>
        <begin position="15"/>
        <end position="49"/>
    </location>
</feature>
<protein>
    <recommendedName>
        <fullName evidence="5">Pentatricopeptide repeat-containing protein</fullName>
    </recommendedName>
</protein>
<comment type="caution">
    <text evidence="3">The sequence shown here is derived from an EMBL/GenBank/DDBJ whole genome shotgun (WGS) entry which is preliminary data.</text>
</comment>
<dbReference type="PANTHER" id="PTHR47926:SF342">
    <property type="entry name" value="TETRATRICOPEPTIDE-LIKE HELICAL DOMAIN-CONTAINING PROTEIN-RELATED"/>
    <property type="match status" value="1"/>
</dbReference>
<gene>
    <name evidence="3" type="ORF">F2Q69_00049619</name>
</gene>
<proteinExistence type="predicted"/>
<dbReference type="GO" id="GO:0003723">
    <property type="term" value="F:RNA binding"/>
    <property type="evidence" value="ECO:0007669"/>
    <property type="project" value="InterPro"/>
</dbReference>
<accession>A0A8S9Q8Q2</accession>
<dbReference type="InterPro" id="IPR046960">
    <property type="entry name" value="PPR_At4g14850-like_plant"/>
</dbReference>
<dbReference type="InterPro" id="IPR011990">
    <property type="entry name" value="TPR-like_helical_dom_sf"/>
</dbReference>
<dbReference type="Proteomes" id="UP000712600">
    <property type="component" value="Unassembled WGS sequence"/>
</dbReference>
<reference evidence="3" key="1">
    <citation type="submission" date="2019-12" db="EMBL/GenBank/DDBJ databases">
        <title>Genome sequencing and annotation of Brassica cretica.</title>
        <authorList>
            <person name="Studholme D.J."/>
            <person name="Sarris P."/>
        </authorList>
    </citation>
    <scope>NUCLEOTIDE SEQUENCE</scope>
    <source>
        <strain evidence="3">PFS-109/04</strain>
        <tissue evidence="3">Leaf</tissue>
    </source>
</reference>
<dbReference type="InterPro" id="IPR002885">
    <property type="entry name" value="PPR_rpt"/>
</dbReference>
<organism evidence="3 4">
    <name type="scientific">Brassica cretica</name>
    <name type="common">Mustard</name>
    <dbReference type="NCBI Taxonomy" id="69181"/>
    <lineage>
        <taxon>Eukaryota</taxon>
        <taxon>Viridiplantae</taxon>
        <taxon>Streptophyta</taxon>
        <taxon>Embryophyta</taxon>
        <taxon>Tracheophyta</taxon>
        <taxon>Spermatophyta</taxon>
        <taxon>Magnoliopsida</taxon>
        <taxon>eudicotyledons</taxon>
        <taxon>Gunneridae</taxon>
        <taxon>Pentapetalae</taxon>
        <taxon>rosids</taxon>
        <taxon>malvids</taxon>
        <taxon>Brassicales</taxon>
        <taxon>Brassicaceae</taxon>
        <taxon>Brassiceae</taxon>
        <taxon>Brassica</taxon>
    </lineage>
</organism>
<evidence type="ECO:0008006" key="5">
    <source>
        <dbReference type="Google" id="ProtNLM"/>
    </source>
</evidence>
<evidence type="ECO:0000313" key="4">
    <source>
        <dbReference type="Proteomes" id="UP000712600"/>
    </source>
</evidence>
<dbReference type="Gene3D" id="1.25.40.10">
    <property type="entry name" value="Tetratricopeptide repeat domain"/>
    <property type="match status" value="1"/>
</dbReference>
<dbReference type="AlphaFoldDB" id="A0A8S9Q8Q2"/>
<sequence>MQFDVRIPDEYTLRNNVTWTSTLTGYSRNGFAYKASECFRDMRREGNQPNHFTFRSVLIACGFCSRVWSSAVQVHGCIVKSGIKTDIFVQSAVIAITETNIASFVHCLIVKTGYGTYKLVNNALVDMYAKMGIMDRGSVKLVKVFEGTIEKDVISWTALVTGNKHKLKNYINASCMDLSTSFLNHPS</sequence>
<dbReference type="PANTHER" id="PTHR47926">
    <property type="entry name" value="PENTATRICOPEPTIDE REPEAT-CONTAINING PROTEIN"/>
    <property type="match status" value="1"/>
</dbReference>
<name>A0A8S9Q8Q2_BRACR</name>
<dbReference type="NCBIfam" id="TIGR00756">
    <property type="entry name" value="PPR"/>
    <property type="match status" value="1"/>
</dbReference>
<keyword evidence="1" id="KW-0677">Repeat</keyword>
<dbReference type="Pfam" id="PF13041">
    <property type="entry name" value="PPR_2"/>
    <property type="match status" value="1"/>
</dbReference>
<dbReference type="GO" id="GO:0009451">
    <property type="term" value="P:RNA modification"/>
    <property type="evidence" value="ECO:0007669"/>
    <property type="project" value="InterPro"/>
</dbReference>
<evidence type="ECO:0000256" key="2">
    <source>
        <dbReference type="PROSITE-ProRule" id="PRU00708"/>
    </source>
</evidence>
<dbReference type="PROSITE" id="PS51375">
    <property type="entry name" value="PPR"/>
    <property type="match status" value="1"/>
</dbReference>
<dbReference type="EMBL" id="QGKX02001347">
    <property type="protein sequence ID" value="KAF3526952.1"/>
    <property type="molecule type" value="Genomic_DNA"/>
</dbReference>
<evidence type="ECO:0000256" key="1">
    <source>
        <dbReference type="ARBA" id="ARBA00022737"/>
    </source>
</evidence>